<reference evidence="1" key="1">
    <citation type="submission" date="2018-05" db="EMBL/GenBank/DDBJ databases">
        <title>Draft genome of Mucuna pruriens seed.</title>
        <authorList>
            <person name="Nnadi N.E."/>
            <person name="Vos R."/>
            <person name="Hasami M.H."/>
            <person name="Devisetty U.K."/>
            <person name="Aguiy J.C."/>
        </authorList>
    </citation>
    <scope>NUCLEOTIDE SEQUENCE [LARGE SCALE GENOMIC DNA]</scope>
    <source>
        <strain evidence="1">JCA_2017</strain>
    </source>
</reference>
<dbReference type="OrthoDB" id="594804at2759"/>
<dbReference type="Proteomes" id="UP000257109">
    <property type="component" value="Unassembled WGS sequence"/>
</dbReference>
<feature type="non-terminal residue" evidence="1">
    <location>
        <position position="1"/>
    </location>
</feature>
<protein>
    <submittedName>
        <fullName evidence="1">Uncharacterized protein</fullName>
    </submittedName>
</protein>
<dbReference type="EMBL" id="QJKJ01001519">
    <property type="protein sequence ID" value="RDY07229.1"/>
    <property type="molecule type" value="Genomic_DNA"/>
</dbReference>
<evidence type="ECO:0000313" key="1">
    <source>
        <dbReference type="EMBL" id="RDY07229.1"/>
    </source>
</evidence>
<dbReference type="STRING" id="157652.A0A371HWQ4"/>
<sequence length="94" mass="10429">MLKQPKLKRLVFCLFEENGLRAPYDGSLHVFPCDIVGNEGACAGSSGFKSFLKCLRMAHCILTPHKYCNSGFNNTLTNMKLIKVDLKSDSGFVI</sequence>
<proteinExistence type="predicted"/>
<name>A0A371HWQ4_MUCPR</name>
<dbReference type="AlphaFoldDB" id="A0A371HWQ4"/>
<accession>A0A371HWQ4</accession>
<keyword evidence="2" id="KW-1185">Reference proteome</keyword>
<gene>
    <name evidence="1" type="ORF">CR513_08691</name>
</gene>
<comment type="caution">
    <text evidence="1">The sequence shown here is derived from an EMBL/GenBank/DDBJ whole genome shotgun (WGS) entry which is preliminary data.</text>
</comment>
<organism evidence="1 2">
    <name type="scientific">Mucuna pruriens</name>
    <name type="common">Velvet bean</name>
    <name type="synonym">Dolichos pruriens</name>
    <dbReference type="NCBI Taxonomy" id="157652"/>
    <lineage>
        <taxon>Eukaryota</taxon>
        <taxon>Viridiplantae</taxon>
        <taxon>Streptophyta</taxon>
        <taxon>Embryophyta</taxon>
        <taxon>Tracheophyta</taxon>
        <taxon>Spermatophyta</taxon>
        <taxon>Magnoliopsida</taxon>
        <taxon>eudicotyledons</taxon>
        <taxon>Gunneridae</taxon>
        <taxon>Pentapetalae</taxon>
        <taxon>rosids</taxon>
        <taxon>fabids</taxon>
        <taxon>Fabales</taxon>
        <taxon>Fabaceae</taxon>
        <taxon>Papilionoideae</taxon>
        <taxon>50 kb inversion clade</taxon>
        <taxon>NPAAA clade</taxon>
        <taxon>indigoferoid/millettioid clade</taxon>
        <taxon>Phaseoleae</taxon>
        <taxon>Mucuna</taxon>
    </lineage>
</organism>
<evidence type="ECO:0000313" key="2">
    <source>
        <dbReference type="Proteomes" id="UP000257109"/>
    </source>
</evidence>